<feature type="transmembrane region" description="Helical" evidence="1">
    <location>
        <begin position="310"/>
        <end position="328"/>
    </location>
</feature>
<proteinExistence type="predicted"/>
<dbReference type="Proteomes" id="UP000194137">
    <property type="component" value="Chromosome"/>
</dbReference>
<feature type="transmembrane region" description="Helical" evidence="1">
    <location>
        <begin position="69"/>
        <end position="94"/>
    </location>
</feature>
<reference evidence="2 3" key="1">
    <citation type="submission" date="2017-05" db="EMBL/GenBank/DDBJ databases">
        <title>Full genome sequence of Pseudorhodoplanes sinuspersici.</title>
        <authorList>
            <person name="Dastgheib S.M.M."/>
            <person name="Shavandi M."/>
            <person name="Tirandaz H."/>
        </authorList>
    </citation>
    <scope>NUCLEOTIDE SEQUENCE [LARGE SCALE GENOMIC DNA]</scope>
    <source>
        <strain evidence="2 3">RIPI110</strain>
    </source>
</reference>
<feature type="transmembrane region" description="Helical" evidence="1">
    <location>
        <begin position="197"/>
        <end position="221"/>
    </location>
</feature>
<protein>
    <submittedName>
        <fullName evidence="2">Uncharacterized protein</fullName>
    </submittedName>
</protein>
<dbReference type="KEGG" id="psin:CAK95_20780"/>
<dbReference type="RefSeq" id="WP_086089651.1">
    <property type="nucleotide sequence ID" value="NZ_CP021112.1"/>
</dbReference>
<dbReference type="AlphaFoldDB" id="A0A1W6ZV27"/>
<sequence>MLLYVLYAGGLALAFRWLEGPPILFDDAYFLLVSYSWLNGLGFDNVWVNPISSAIFNWHGFLQPMLVGWLSPCGTLDCLNIAVIAIGGVFLAAWYPLVNTVTSSRVLRWMLYVIAVACILQYSARPELLAAMGLVAITALFYFLPNERAALRGLAAGVLVGLVTVTSPVAGVLTGIGVSAATIYVRRSDTGYTGFALEGLVCLVSALVTIAVMLTAVYPYAAQDWLEGIRMHSAKTAAREDTSGFLKAYVAARLIPFQAVMFMVLAGIAGYALMQIWRAGSRIFSALFILICFAAAYLLYYTAIRIPLTAYNLTVLVPAIALIAVMIVSATGAHTRYAKIALIAPLALFAAACCLGQAVWAMQTVTFIRDQHRLAQGITQSVDRYMAANRRIAMDPPLMAGVDDVRKLKDITILFFGQPHKENDNPPNVDVLYRSQREFGAPPAEIPGFKLVENNYDQSVFARLLRPKGTYYAIYEAVAR</sequence>
<organism evidence="2 3">
    <name type="scientific">Pseudorhodoplanes sinuspersici</name>
    <dbReference type="NCBI Taxonomy" id="1235591"/>
    <lineage>
        <taxon>Bacteria</taxon>
        <taxon>Pseudomonadati</taxon>
        <taxon>Pseudomonadota</taxon>
        <taxon>Alphaproteobacteria</taxon>
        <taxon>Hyphomicrobiales</taxon>
        <taxon>Pseudorhodoplanes</taxon>
    </lineage>
</organism>
<evidence type="ECO:0000313" key="3">
    <source>
        <dbReference type="Proteomes" id="UP000194137"/>
    </source>
</evidence>
<feature type="transmembrane region" description="Helical" evidence="1">
    <location>
        <begin position="340"/>
        <end position="362"/>
    </location>
</feature>
<dbReference type="EMBL" id="CP021112">
    <property type="protein sequence ID" value="ARQ01257.1"/>
    <property type="molecule type" value="Genomic_DNA"/>
</dbReference>
<keyword evidence="3" id="KW-1185">Reference proteome</keyword>
<evidence type="ECO:0000313" key="2">
    <source>
        <dbReference type="EMBL" id="ARQ01257.1"/>
    </source>
</evidence>
<feature type="transmembrane region" description="Helical" evidence="1">
    <location>
        <begin position="286"/>
        <end position="304"/>
    </location>
</feature>
<feature type="transmembrane region" description="Helical" evidence="1">
    <location>
        <begin position="128"/>
        <end position="144"/>
    </location>
</feature>
<feature type="transmembrane region" description="Helical" evidence="1">
    <location>
        <begin position="156"/>
        <end position="185"/>
    </location>
</feature>
<keyword evidence="1" id="KW-1133">Transmembrane helix</keyword>
<accession>A0A1W6ZV27</accession>
<dbReference type="STRING" id="1235591.CAK95_20780"/>
<feature type="transmembrane region" description="Helical" evidence="1">
    <location>
        <begin position="255"/>
        <end position="274"/>
    </location>
</feature>
<gene>
    <name evidence="2" type="ORF">CAK95_20780</name>
</gene>
<keyword evidence="1" id="KW-0472">Membrane</keyword>
<name>A0A1W6ZV27_9HYPH</name>
<evidence type="ECO:0000256" key="1">
    <source>
        <dbReference type="SAM" id="Phobius"/>
    </source>
</evidence>
<keyword evidence="1" id="KW-0812">Transmembrane</keyword>
<feature type="transmembrane region" description="Helical" evidence="1">
    <location>
        <begin position="106"/>
        <end position="123"/>
    </location>
</feature>